<evidence type="ECO:0000259" key="2">
    <source>
        <dbReference type="Pfam" id="PF03724"/>
    </source>
</evidence>
<dbReference type="OrthoDB" id="507754at2"/>
<dbReference type="InterPro" id="IPR005184">
    <property type="entry name" value="DUF306_Meta_HslJ"/>
</dbReference>
<gene>
    <name evidence="3" type="ORF">SAMN04488561_5014</name>
</gene>
<dbReference type="PROSITE" id="PS51257">
    <property type="entry name" value="PROKAR_LIPOPROTEIN"/>
    <property type="match status" value="1"/>
</dbReference>
<dbReference type="EMBL" id="FNUC01000004">
    <property type="protein sequence ID" value="SEF15598.1"/>
    <property type="molecule type" value="Genomic_DNA"/>
</dbReference>
<keyword evidence="1" id="KW-0732">Signal</keyword>
<dbReference type="PANTHER" id="PTHR35535:SF2">
    <property type="entry name" value="DUF306 DOMAIN-CONTAINING PROTEIN"/>
    <property type="match status" value="1"/>
</dbReference>
<protein>
    <submittedName>
        <fullName evidence="3">Heat shock protein HslJ</fullName>
    </submittedName>
</protein>
<feature type="domain" description="DUF306" evidence="2">
    <location>
        <begin position="152"/>
        <end position="253"/>
    </location>
</feature>
<evidence type="ECO:0000313" key="4">
    <source>
        <dbReference type="Proteomes" id="UP000181980"/>
    </source>
</evidence>
<dbReference type="InterPro" id="IPR038670">
    <property type="entry name" value="HslJ-like_sf"/>
</dbReference>
<evidence type="ECO:0000256" key="1">
    <source>
        <dbReference type="SAM" id="SignalP"/>
    </source>
</evidence>
<sequence>MRRPAAGFGLLGVLLTLAACGDTAAGDTDTDGDAGAGAALFGRTFVSTENIGIPGGGPLTLAFTDDGRLLATAGCNSTNGPVELAGGRIAVADLGMTAMGCEPDVMASDEWVGELLAAEPAWELGDDGVLVLTAGDRGVALTDRDVLDPPVELTGRQWDVEGLSDGQTASSVPVGVTAFLRIDGDVLSGSTGCNDVSGTVMIDGDALTVTDLAITEVACEGAEQYVEGVVLAALDGAVRFAITSDRLTLEAPSGFGLHAVAAA</sequence>
<dbReference type="RefSeq" id="WP_069109160.1">
    <property type="nucleotide sequence ID" value="NZ_FNUC01000004.1"/>
</dbReference>
<dbReference type="Pfam" id="PF03724">
    <property type="entry name" value="META"/>
    <property type="match status" value="2"/>
</dbReference>
<accession>A0A1H5PQT9</accession>
<dbReference type="InterPro" id="IPR053147">
    <property type="entry name" value="Hsp_HslJ-like"/>
</dbReference>
<evidence type="ECO:0000313" key="3">
    <source>
        <dbReference type="EMBL" id="SEF15598.1"/>
    </source>
</evidence>
<dbReference type="STRING" id="561176.SAMN04488561_5014"/>
<dbReference type="PANTHER" id="PTHR35535">
    <property type="entry name" value="HEAT SHOCK PROTEIN HSLJ"/>
    <property type="match status" value="1"/>
</dbReference>
<dbReference type="Gene3D" id="2.40.128.270">
    <property type="match status" value="2"/>
</dbReference>
<reference evidence="4" key="1">
    <citation type="submission" date="2016-10" db="EMBL/GenBank/DDBJ databases">
        <authorList>
            <person name="Varghese N."/>
            <person name="Submissions S."/>
        </authorList>
    </citation>
    <scope>NUCLEOTIDE SEQUENCE [LARGE SCALE GENOMIC DNA]</scope>
    <source>
        <strain evidence="4">DSM 45237</strain>
    </source>
</reference>
<feature type="chain" id="PRO_5038989484" evidence="1">
    <location>
        <begin position="25"/>
        <end position="263"/>
    </location>
</feature>
<feature type="domain" description="DUF306" evidence="2">
    <location>
        <begin position="53"/>
        <end position="137"/>
    </location>
</feature>
<keyword evidence="3" id="KW-0346">Stress response</keyword>
<keyword evidence="4" id="KW-1185">Reference proteome</keyword>
<proteinExistence type="predicted"/>
<dbReference type="AlphaFoldDB" id="A0A1H5PQT9"/>
<organism evidence="3 4">
    <name type="scientific">Jiangella alba</name>
    <dbReference type="NCBI Taxonomy" id="561176"/>
    <lineage>
        <taxon>Bacteria</taxon>
        <taxon>Bacillati</taxon>
        <taxon>Actinomycetota</taxon>
        <taxon>Actinomycetes</taxon>
        <taxon>Jiangellales</taxon>
        <taxon>Jiangellaceae</taxon>
        <taxon>Jiangella</taxon>
    </lineage>
</organism>
<name>A0A1H5PQT9_9ACTN</name>
<feature type="signal peptide" evidence="1">
    <location>
        <begin position="1"/>
        <end position="24"/>
    </location>
</feature>
<dbReference type="Proteomes" id="UP000181980">
    <property type="component" value="Unassembled WGS sequence"/>
</dbReference>